<accession>A0A2X1BWY6</accession>
<dbReference type="EMBL" id="UAQE01000007">
    <property type="protein sequence ID" value="SPU40625.1"/>
    <property type="molecule type" value="Genomic_DNA"/>
</dbReference>
<reference evidence="1 2" key="1">
    <citation type="submission" date="2018-06" db="EMBL/GenBank/DDBJ databases">
        <authorList>
            <consortium name="Pathogen Informatics"/>
            <person name="Doyle S."/>
        </authorList>
    </citation>
    <scope>NUCLEOTIDE SEQUENCE [LARGE SCALE GENOMIC DNA]</scope>
    <source>
        <strain evidence="1 2">NCTC7582</strain>
    </source>
</reference>
<sequence length="176" mass="20627">MTTTITTATVCSECNKLNGYLSNLYVDKKTMEYKAECVHCRNIFTTTFEPTTQQNFDNKIDEELEQEQIKALLEGCTYRFPPDAEDKDVILAFRLMLENGEEPTNKDEFYSMYNCVISNSVHEFETNDLHELLERPNDLYNDYGEGGDCETIEWLDINIDVRYLYLINNTFYYFVG</sequence>
<name>A0A2X1BWY6_9BACI</name>
<proteinExistence type="predicted"/>
<organism evidence="1 2">
    <name type="scientific">Lysinibacillus capsici</name>
    <dbReference type="NCBI Taxonomy" id="2115968"/>
    <lineage>
        <taxon>Bacteria</taxon>
        <taxon>Bacillati</taxon>
        <taxon>Bacillota</taxon>
        <taxon>Bacilli</taxon>
        <taxon>Bacillales</taxon>
        <taxon>Bacillaceae</taxon>
        <taxon>Lysinibacillus</taxon>
    </lineage>
</organism>
<evidence type="ECO:0000313" key="2">
    <source>
        <dbReference type="Proteomes" id="UP000251431"/>
    </source>
</evidence>
<dbReference type="Proteomes" id="UP000251431">
    <property type="component" value="Unassembled WGS sequence"/>
</dbReference>
<dbReference type="RefSeq" id="WP_112118881.1">
    <property type="nucleotide sequence ID" value="NZ_UAQE01000007.1"/>
</dbReference>
<protein>
    <submittedName>
        <fullName evidence="1">Uncharacterized protein</fullName>
    </submittedName>
</protein>
<evidence type="ECO:0000313" key="1">
    <source>
        <dbReference type="EMBL" id="SPU40625.1"/>
    </source>
</evidence>
<dbReference type="AlphaFoldDB" id="A0A2X1BWY6"/>
<gene>
    <name evidence="1" type="ORF">NCTC7582_05169</name>
</gene>